<comment type="similarity">
    <text evidence="1">Belongs to the prefoldin subunit alpha family.</text>
</comment>
<evidence type="ECO:0000256" key="1">
    <source>
        <dbReference type="ARBA" id="ARBA00010048"/>
    </source>
</evidence>
<dbReference type="GO" id="GO:1990115">
    <property type="term" value="P:RNA polymerase III assembly"/>
    <property type="evidence" value="ECO:0007669"/>
    <property type="project" value="TreeGrafter"/>
</dbReference>
<dbReference type="NCBIfam" id="TIGR00293">
    <property type="entry name" value="prefoldin subunit alpha"/>
    <property type="match status" value="1"/>
</dbReference>
<dbReference type="CDD" id="cd23157">
    <property type="entry name" value="Prefoldin_5"/>
    <property type="match status" value="1"/>
</dbReference>
<name>A0A7S3QQ04_DUNTE</name>
<evidence type="ECO:0000313" key="2">
    <source>
        <dbReference type="EMBL" id="CAE0489652.1"/>
    </source>
</evidence>
<accession>A0A7S3QQ04</accession>
<dbReference type="GO" id="GO:1990114">
    <property type="term" value="P:RNA polymerase II core complex assembly"/>
    <property type="evidence" value="ECO:0007669"/>
    <property type="project" value="TreeGrafter"/>
</dbReference>
<proteinExistence type="inferred from homology"/>
<dbReference type="SUPFAM" id="SSF46579">
    <property type="entry name" value="Prefoldin"/>
    <property type="match status" value="1"/>
</dbReference>
<dbReference type="GO" id="GO:0006457">
    <property type="term" value="P:protein folding"/>
    <property type="evidence" value="ECO:0007669"/>
    <property type="project" value="InterPro"/>
</dbReference>
<dbReference type="GO" id="GO:0051082">
    <property type="term" value="F:unfolded protein binding"/>
    <property type="evidence" value="ECO:0007669"/>
    <property type="project" value="InterPro"/>
</dbReference>
<organism evidence="2">
    <name type="scientific">Dunaliella tertiolecta</name>
    <name type="common">Green alga</name>
    <dbReference type="NCBI Taxonomy" id="3047"/>
    <lineage>
        <taxon>Eukaryota</taxon>
        <taxon>Viridiplantae</taxon>
        <taxon>Chlorophyta</taxon>
        <taxon>core chlorophytes</taxon>
        <taxon>Chlorophyceae</taxon>
        <taxon>CS clade</taxon>
        <taxon>Chlamydomonadales</taxon>
        <taxon>Dunaliellaceae</taxon>
        <taxon>Dunaliella</taxon>
    </lineage>
</organism>
<dbReference type="Gene3D" id="1.10.287.370">
    <property type="match status" value="1"/>
</dbReference>
<dbReference type="PANTHER" id="PTHR12674">
    <property type="entry name" value="PREFOLDIN SUBUNIT 5"/>
    <property type="match status" value="1"/>
</dbReference>
<dbReference type="GO" id="GO:0005737">
    <property type="term" value="C:cytoplasm"/>
    <property type="evidence" value="ECO:0007669"/>
    <property type="project" value="TreeGrafter"/>
</dbReference>
<dbReference type="InterPro" id="IPR009053">
    <property type="entry name" value="Prefoldin"/>
</dbReference>
<dbReference type="InterPro" id="IPR004127">
    <property type="entry name" value="Prefoldin_subunit_alpha"/>
</dbReference>
<dbReference type="GO" id="GO:0016272">
    <property type="term" value="C:prefoldin complex"/>
    <property type="evidence" value="ECO:0007669"/>
    <property type="project" value="InterPro"/>
</dbReference>
<dbReference type="Pfam" id="PF02996">
    <property type="entry name" value="Prefoldin"/>
    <property type="match status" value="1"/>
</dbReference>
<dbReference type="InterPro" id="IPR011599">
    <property type="entry name" value="PFD_alpha_archaea"/>
</dbReference>
<gene>
    <name evidence="2" type="ORF">DTER00134_LOCUS4723</name>
</gene>
<dbReference type="AlphaFoldDB" id="A0A7S3QQ04"/>
<dbReference type="GO" id="GO:1990113">
    <property type="term" value="P:RNA polymerase I assembly"/>
    <property type="evidence" value="ECO:0007669"/>
    <property type="project" value="TreeGrafter"/>
</dbReference>
<dbReference type="GO" id="GO:0009409">
    <property type="term" value="P:response to cold"/>
    <property type="evidence" value="ECO:0007669"/>
    <property type="project" value="UniProtKB-ARBA"/>
</dbReference>
<sequence length="151" mass="16775">MAQEKVLSLNALDPQQLLQLQERLQGDIEKFAQSLQFFGRSSGLYHSAGRAINGLTESKEGQPLLLPLTQSLYVSGSVASTDQVLVDIGTGYYVEMSSEQAQDYYKRKFDKLQEMMQGVNEVLKGKQSQLLQIKKALADKMQSMAAQQPVS</sequence>
<evidence type="ECO:0008006" key="3">
    <source>
        <dbReference type="Google" id="ProtNLM"/>
    </source>
</evidence>
<dbReference type="EMBL" id="HBIP01008624">
    <property type="protein sequence ID" value="CAE0489652.1"/>
    <property type="molecule type" value="Transcribed_RNA"/>
</dbReference>
<reference evidence="2" key="1">
    <citation type="submission" date="2021-01" db="EMBL/GenBank/DDBJ databases">
        <authorList>
            <person name="Corre E."/>
            <person name="Pelletier E."/>
            <person name="Niang G."/>
            <person name="Scheremetjew M."/>
            <person name="Finn R."/>
            <person name="Kale V."/>
            <person name="Holt S."/>
            <person name="Cochrane G."/>
            <person name="Meng A."/>
            <person name="Brown T."/>
            <person name="Cohen L."/>
        </authorList>
    </citation>
    <scope>NUCLEOTIDE SEQUENCE</scope>
    <source>
        <strain evidence="2">CCMP1320</strain>
    </source>
</reference>
<protein>
    <recommendedName>
        <fullName evidence="3">Prefoldin subunit 5</fullName>
    </recommendedName>
</protein>
<dbReference type="PANTHER" id="PTHR12674:SF2">
    <property type="entry name" value="PREFOLDIN SUBUNIT 5"/>
    <property type="match status" value="1"/>
</dbReference>